<dbReference type="InterPro" id="IPR036388">
    <property type="entry name" value="WH-like_DNA-bd_sf"/>
</dbReference>
<dbReference type="PANTHER" id="PTHR46577">
    <property type="entry name" value="HTH-TYPE TRANSCRIPTIONAL REGULATORY PROTEIN GABR"/>
    <property type="match status" value="1"/>
</dbReference>
<evidence type="ECO:0000256" key="1">
    <source>
        <dbReference type="ARBA" id="ARBA00022898"/>
    </source>
</evidence>
<comment type="caution">
    <text evidence="6">The sequence shown here is derived from an EMBL/GenBank/DDBJ whole genome shotgun (WGS) entry which is preliminary data.</text>
</comment>
<dbReference type="SMART" id="SM00345">
    <property type="entry name" value="HTH_GNTR"/>
    <property type="match status" value="1"/>
</dbReference>
<evidence type="ECO:0000256" key="2">
    <source>
        <dbReference type="ARBA" id="ARBA00023015"/>
    </source>
</evidence>
<dbReference type="Gene3D" id="1.10.10.10">
    <property type="entry name" value="Winged helix-like DNA-binding domain superfamily/Winged helix DNA-binding domain"/>
    <property type="match status" value="1"/>
</dbReference>
<dbReference type="EMBL" id="JBEXIP010000007">
    <property type="protein sequence ID" value="MET8433676.1"/>
    <property type="molecule type" value="Genomic_DNA"/>
</dbReference>
<proteinExistence type="predicted"/>
<dbReference type="RefSeq" id="WP_356709604.1">
    <property type="nucleotide sequence ID" value="NZ_JBEXIP010000007.1"/>
</dbReference>
<evidence type="ECO:0000313" key="6">
    <source>
        <dbReference type="EMBL" id="MET8433676.1"/>
    </source>
</evidence>
<evidence type="ECO:0000256" key="4">
    <source>
        <dbReference type="ARBA" id="ARBA00023163"/>
    </source>
</evidence>
<name>A0ABV2U745_9ACTN</name>
<keyword evidence="7" id="KW-1185">Reference proteome</keyword>
<dbReference type="Proteomes" id="UP001550044">
    <property type="component" value="Unassembled WGS sequence"/>
</dbReference>
<evidence type="ECO:0000313" key="7">
    <source>
        <dbReference type="Proteomes" id="UP001550044"/>
    </source>
</evidence>
<evidence type="ECO:0000256" key="3">
    <source>
        <dbReference type="ARBA" id="ARBA00023125"/>
    </source>
</evidence>
<dbReference type="InterPro" id="IPR051446">
    <property type="entry name" value="HTH_trans_reg/aminotransferase"/>
</dbReference>
<keyword evidence="4" id="KW-0804">Transcription</keyword>
<protein>
    <submittedName>
        <fullName evidence="6">Winged helix-turn-helix domain-containing protein</fullName>
    </submittedName>
</protein>
<dbReference type="PANTHER" id="PTHR46577:SF1">
    <property type="entry name" value="HTH-TYPE TRANSCRIPTIONAL REGULATORY PROTEIN GABR"/>
    <property type="match status" value="1"/>
</dbReference>
<organism evidence="6 7">
    <name type="scientific">Streptomyces sp. 900116325</name>
    <dbReference type="NCBI Taxonomy" id="3154295"/>
    <lineage>
        <taxon>Bacteria</taxon>
        <taxon>Bacillati</taxon>
        <taxon>Actinomycetota</taxon>
        <taxon>Actinomycetes</taxon>
        <taxon>Kitasatosporales</taxon>
        <taxon>Streptomycetaceae</taxon>
        <taxon>Streptomyces</taxon>
    </lineage>
</organism>
<sequence>MEKSPGTPRPTAKDIAADIRQQIVNGDLGPGDQLRAARDLAKEYGVTLVKVQNAYRELGEEGLVFSQQGRGTFVVDPSQPVDDGQRGGSAFVSLATEITAMHETIRQLGVRLERLEQIVNTGGSAPAQ</sequence>
<keyword evidence="2" id="KW-0805">Transcription regulation</keyword>
<evidence type="ECO:0000259" key="5">
    <source>
        <dbReference type="PROSITE" id="PS50949"/>
    </source>
</evidence>
<dbReference type="CDD" id="cd07377">
    <property type="entry name" value="WHTH_GntR"/>
    <property type="match status" value="1"/>
</dbReference>
<keyword evidence="3" id="KW-0238">DNA-binding</keyword>
<dbReference type="Pfam" id="PF00392">
    <property type="entry name" value="GntR"/>
    <property type="match status" value="1"/>
</dbReference>
<dbReference type="InterPro" id="IPR036390">
    <property type="entry name" value="WH_DNA-bd_sf"/>
</dbReference>
<reference evidence="6 7" key="1">
    <citation type="submission" date="2024-06" db="EMBL/GenBank/DDBJ databases">
        <title>The Natural Products Discovery Center: Release of the First 8490 Sequenced Strains for Exploring Actinobacteria Biosynthetic Diversity.</title>
        <authorList>
            <person name="Kalkreuter E."/>
            <person name="Kautsar S.A."/>
            <person name="Yang D."/>
            <person name="Bader C.D."/>
            <person name="Teijaro C.N."/>
            <person name="Fluegel L."/>
            <person name="Davis C.M."/>
            <person name="Simpson J.R."/>
            <person name="Lauterbach L."/>
            <person name="Steele A.D."/>
            <person name="Gui C."/>
            <person name="Meng S."/>
            <person name="Li G."/>
            <person name="Viehrig K."/>
            <person name="Ye F."/>
            <person name="Su P."/>
            <person name="Kiefer A.F."/>
            <person name="Nichols A."/>
            <person name="Cepeda A.J."/>
            <person name="Yan W."/>
            <person name="Fan B."/>
            <person name="Jiang Y."/>
            <person name="Adhikari A."/>
            <person name="Zheng C.-J."/>
            <person name="Schuster L."/>
            <person name="Cowan T.M."/>
            <person name="Smanski M.J."/>
            <person name="Chevrette M.G."/>
            <person name="De Carvalho L.P.S."/>
            <person name="Shen B."/>
        </authorList>
    </citation>
    <scope>NUCLEOTIDE SEQUENCE [LARGE SCALE GENOMIC DNA]</scope>
    <source>
        <strain evidence="6 7">NPDC005137</strain>
    </source>
</reference>
<dbReference type="PROSITE" id="PS50949">
    <property type="entry name" value="HTH_GNTR"/>
    <property type="match status" value="1"/>
</dbReference>
<gene>
    <name evidence="6" type="ORF">ABZV61_12870</name>
</gene>
<accession>A0ABV2U745</accession>
<dbReference type="InterPro" id="IPR000524">
    <property type="entry name" value="Tscrpt_reg_HTH_GntR"/>
</dbReference>
<keyword evidence="1" id="KW-0663">Pyridoxal phosphate</keyword>
<feature type="domain" description="HTH gntR-type" evidence="5">
    <location>
        <begin position="9"/>
        <end position="77"/>
    </location>
</feature>
<dbReference type="SUPFAM" id="SSF46785">
    <property type="entry name" value="Winged helix' DNA-binding domain"/>
    <property type="match status" value="1"/>
</dbReference>